<keyword evidence="1" id="KW-0175">Coiled coil</keyword>
<feature type="chain" id="PRO_5002959034" description="Periplasmic protein" evidence="2">
    <location>
        <begin position="22"/>
        <end position="141"/>
    </location>
</feature>
<gene>
    <name evidence="3" type="ORF">HCAN_1242</name>
</gene>
<keyword evidence="2" id="KW-0732">Signal</keyword>
<accession>C5ZXT3</accession>
<evidence type="ECO:0008006" key="5">
    <source>
        <dbReference type="Google" id="ProtNLM"/>
    </source>
</evidence>
<reference evidence="3 4" key="1">
    <citation type="journal article" date="2009" name="J. Bacteriol.">
        <title>Genome sequence of the emerging pathogen Helicobacter canadensis.</title>
        <authorList>
            <person name="Loman N.J."/>
            <person name="Snyder L.A."/>
            <person name="Linton J.D."/>
            <person name="Langdon R."/>
            <person name="Lawson A.J."/>
            <person name="Weinstock G.M."/>
            <person name="Wren B.W."/>
            <person name="Pallen M.J."/>
        </authorList>
    </citation>
    <scope>NUCLEOTIDE SEQUENCE [LARGE SCALE GENOMIC DNA]</scope>
    <source>
        <strain evidence="3 4">MIT 98-5491</strain>
    </source>
</reference>
<feature type="coiled-coil region" evidence="1">
    <location>
        <begin position="58"/>
        <end position="127"/>
    </location>
</feature>
<protein>
    <recommendedName>
        <fullName evidence="5">Periplasmic protein</fullName>
    </recommendedName>
</protein>
<organism evidence="3 4">
    <name type="scientific">Helicobacter canadensis MIT 98-5491</name>
    <dbReference type="NCBI Taxonomy" id="537970"/>
    <lineage>
        <taxon>Bacteria</taxon>
        <taxon>Pseudomonadati</taxon>
        <taxon>Campylobacterota</taxon>
        <taxon>Epsilonproteobacteria</taxon>
        <taxon>Campylobacterales</taxon>
        <taxon>Helicobacteraceae</taxon>
        <taxon>Helicobacter</taxon>
    </lineage>
</organism>
<dbReference type="RefSeq" id="WP_006656928.1">
    <property type="nucleotide sequence ID" value="NZ_CM000776.2"/>
</dbReference>
<dbReference type="OrthoDB" id="5328295at2"/>
<dbReference type="EMBL" id="CM000776">
    <property type="protein sequence ID" value="EES89951.1"/>
    <property type="molecule type" value="Genomic_DNA"/>
</dbReference>
<evidence type="ECO:0000256" key="1">
    <source>
        <dbReference type="SAM" id="Coils"/>
    </source>
</evidence>
<feature type="signal peptide" evidence="2">
    <location>
        <begin position="1"/>
        <end position="21"/>
    </location>
</feature>
<evidence type="ECO:0000256" key="2">
    <source>
        <dbReference type="SAM" id="SignalP"/>
    </source>
</evidence>
<dbReference type="STRING" id="537970.HCAN_1242"/>
<evidence type="ECO:0000313" key="3">
    <source>
        <dbReference type="EMBL" id="EES89951.1"/>
    </source>
</evidence>
<dbReference type="AlphaFoldDB" id="C5ZXT3"/>
<name>C5ZXT3_9HELI</name>
<sequence length="141" mass="16591">MQKKFLFLISNLVLAASLAHALPPKEAPKAPKGITETLYRDSSFSQKREIRNIQYQFHQDLRKQTEKYRNNNDKLRLEKDLLLLDLEEAKIQKDQTKIQNLYQSIAKKEAQIQQNKHEERNVRYNLESKMNAAINKILGIQ</sequence>
<dbReference type="Proteomes" id="UP000007032">
    <property type="component" value="Chromosome"/>
</dbReference>
<proteinExistence type="predicted"/>
<keyword evidence="4" id="KW-1185">Reference proteome</keyword>
<evidence type="ECO:0000313" key="4">
    <source>
        <dbReference type="Proteomes" id="UP000007032"/>
    </source>
</evidence>
<dbReference type="HOGENOM" id="CLU_1822659_0_0_7"/>